<protein>
    <submittedName>
        <fullName evidence="1">Uncharacterized protein</fullName>
    </submittedName>
</protein>
<name>A0A0W8FSK2_9ZZZZ</name>
<proteinExistence type="predicted"/>
<dbReference type="AlphaFoldDB" id="A0A0W8FSK2"/>
<gene>
    <name evidence="1" type="ORF">ASZ90_006336</name>
</gene>
<evidence type="ECO:0000313" key="1">
    <source>
        <dbReference type="EMBL" id="KUG23851.1"/>
    </source>
</evidence>
<comment type="caution">
    <text evidence="1">The sequence shown here is derived from an EMBL/GenBank/DDBJ whole genome shotgun (WGS) entry which is preliminary data.</text>
</comment>
<reference evidence="1" key="1">
    <citation type="journal article" date="2015" name="Proc. Natl. Acad. Sci. U.S.A.">
        <title>Networks of energetic and metabolic interactions define dynamics in microbial communities.</title>
        <authorList>
            <person name="Embree M."/>
            <person name="Liu J.K."/>
            <person name="Al-Bassam M.M."/>
            <person name="Zengler K."/>
        </authorList>
    </citation>
    <scope>NUCLEOTIDE SEQUENCE</scope>
</reference>
<sequence length="132" mass="15071">MSIKKLPDYSSKQKILYVDKVNQNELKDYGNSFLEDGFLSDALDFYQKANDKGGMQKIKDIAFDRGDVMLFQQAAKALNVELEPADWEDIGQKAIGLKKYFFALHALGKTNNEEMLNSLKKIMHQEVDSKSE</sequence>
<organism evidence="1">
    <name type="scientific">hydrocarbon metagenome</name>
    <dbReference type="NCBI Taxonomy" id="938273"/>
    <lineage>
        <taxon>unclassified sequences</taxon>
        <taxon>metagenomes</taxon>
        <taxon>ecological metagenomes</taxon>
    </lineage>
</organism>
<dbReference type="EMBL" id="LNQE01000882">
    <property type="protein sequence ID" value="KUG23851.1"/>
    <property type="molecule type" value="Genomic_DNA"/>
</dbReference>
<accession>A0A0W8FSK2</accession>